<keyword evidence="2" id="KW-1185">Reference proteome</keyword>
<sequence>MPVQMTSKDAGKKQAKSTSRHGNVPPRNPNKRPTTINMNRSIGRMKANDRDAIRRAQ</sequence>
<comment type="caution">
    <text evidence="1">The sequence shown here is derived from an EMBL/GenBank/DDBJ whole genome shotgun (WGS) entry which is preliminary data.</text>
</comment>
<accession>A0ACC6S5R6</accession>
<name>A0ACC6S5R6_9BACI</name>
<gene>
    <name evidence="1" type="ORF">WMO40_01160</name>
</gene>
<evidence type="ECO:0000313" key="2">
    <source>
        <dbReference type="Proteomes" id="UP001439875"/>
    </source>
</evidence>
<reference evidence="1" key="1">
    <citation type="submission" date="2024-03" db="EMBL/GenBank/DDBJ databases">
        <title>Human intestinal bacterial collection.</title>
        <authorList>
            <person name="Pauvert C."/>
            <person name="Hitch T.C.A."/>
            <person name="Clavel T."/>
        </authorList>
    </citation>
    <scope>NUCLEOTIDE SEQUENCE</scope>
    <source>
        <strain evidence="1">CLA-AA-H227</strain>
    </source>
</reference>
<protein>
    <submittedName>
        <fullName evidence="1">Uncharacterized protein</fullName>
    </submittedName>
</protein>
<evidence type="ECO:0000313" key="1">
    <source>
        <dbReference type="EMBL" id="MEQ2525292.1"/>
    </source>
</evidence>
<organism evidence="1 2">
    <name type="scientific">Robertmurraya yapensis</name>
    <name type="common">ex Hitch et al 2024</name>
    <dbReference type="NCBI Taxonomy" id="3133160"/>
    <lineage>
        <taxon>Bacteria</taxon>
        <taxon>Bacillati</taxon>
        <taxon>Bacillota</taxon>
        <taxon>Bacilli</taxon>
        <taxon>Bacillales</taxon>
        <taxon>Bacillaceae</taxon>
        <taxon>Robertmurraya</taxon>
    </lineage>
</organism>
<dbReference type="EMBL" id="JBBMEW010000001">
    <property type="protein sequence ID" value="MEQ2525292.1"/>
    <property type="molecule type" value="Genomic_DNA"/>
</dbReference>
<dbReference type="Proteomes" id="UP001439875">
    <property type="component" value="Unassembled WGS sequence"/>
</dbReference>
<proteinExistence type="predicted"/>